<keyword evidence="5 9" id="KW-0812">Transmembrane</keyword>
<evidence type="ECO:0000313" key="12">
    <source>
        <dbReference type="Proteomes" id="UP000427906"/>
    </source>
</evidence>
<dbReference type="KEGG" id="dalk:DSCA_58260"/>
<dbReference type="Proteomes" id="UP000427906">
    <property type="component" value="Chromosome"/>
</dbReference>
<reference evidence="11 12" key="1">
    <citation type="submission" date="2019-11" db="EMBL/GenBank/DDBJ databases">
        <title>Comparative genomics of hydrocarbon-degrading Desulfosarcina strains.</title>
        <authorList>
            <person name="Watanabe M."/>
            <person name="Kojima H."/>
            <person name="Fukui M."/>
        </authorList>
    </citation>
    <scope>NUCLEOTIDE SEQUENCE [LARGE SCALE GENOMIC DNA]</scope>
    <source>
        <strain evidence="11 12">PL12</strain>
    </source>
</reference>
<dbReference type="AlphaFoldDB" id="A0A5K7YRL4"/>
<name>A0A5K7YRL4_9BACT</name>
<accession>A0A5K7YRL4</accession>
<dbReference type="Pfam" id="PF03799">
    <property type="entry name" value="FtsQ_DivIB_C"/>
    <property type="match status" value="1"/>
</dbReference>
<keyword evidence="6 9" id="KW-1133">Transmembrane helix</keyword>
<evidence type="ECO:0000256" key="2">
    <source>
        <dbReference type="ARBA" id="ARBA00022475"/>
    </source>
</evidence>
<dbReference type="OrthoDB" id="5413835at2"/>
<protein>
    <recommendedName>
        <fullName evidence="9">Cell division protein FtsQ</fullName>
    </recommendedName>
</protein>
<proteinExistence type="inferred from homology"/>
<evidence type="ECO:0000313" key="11">
    <source>
        <dbReference type="EMBL" id="BBO71896.1"/>
    </source>
</evidence>
<feature type="domain" description="POTRA" evidence="10">
    <location>
        <begin position="59"/>
        <end position="127"/>
    </location>
</feature>
<evidence type="ECO:0000256" key="8">
    <source>
        <dbReference type="ARBA" id="ARBA00023306"/>
    </source>
</evidence>
<dbReference type="PROSITE" id="PS51779">
    <property type="entry name" value="POTRA"/>
    <property type="match status" value="1"/>
</dbReference>
<dbReference type="InterPro" id="IPR034746">
    <property type="entry name" value="POTRA"/>
</dbReference>
<evidence type="ECO:0000256" key="7">
    <source>
        <dbReference type="ARBA" id="ARBA00023136"/>
    </source>
</evidence>
<dbReference type="EMBL" id="AP021874">
    <property type="protein sequence ID" value="BBO71896.1"/>
    <property type="molecule type" value="Genomic_DNA"/>
</dbReference>
<dbReference type="PANTHER" id="PTHR35851">
    <property type="entry name" value="CELL DIVISION PROTEIN FTSQ"/>
    <property type="match status" value="1"/>
</dbReference>
<evidence type="ECO:0000259" key="10">
    <source>
        <dbReference type="PROSITE" id="PS51779"/>
    </source>
</evidence>
<evidence type="ECO:0000256" key="1">
    <source>
        <dbReference type="ARBA" id="ARBA00004370"/>
    </source>
</evidence>
<keyword evidence="8 9" id="KW-0131">Cell cycle</keyword>
<keyword evidence="3" id="KW-0997">Cell inner membrane</keyword>
<gene>
    <name evidence="9" type="primary">ftsQ</name>
    <name evidence="11" type="ORF">DSCA_58260</name>
</gene>
<dbReference type="HAMAP" id="MF_00911">
    <property type="entry name" value="FtsQ_subfam"/>
    <property type="match status" value="1"/>
</dbReference>
<organism evidence="11 12">
    <name type="scientific">Desulfosarcina alkanivorans</name>
    <dbReference type="NCBI Taxonomy" id="571177"/>
    <lineage>
        <taxon>Bacteria</taxon>
        <taxon>Pseudomonadati</taxon>
        <taxon>Thermodesulfobacteriota</taxon>
        <taxon>Desulfobacteria</taxon>
        <taxon>Desulfobacterales</taxon>
        <taxon>Desulfosarcinaceae</taxon>
        <taxon>Desulfosarcina</taxon>
    </lineage>
</organism>
<keyword evidence="12" id="KW-1185">Reference proteome</keyword>
<dbReference type="GO" id="GO:0090529">
    <property type="term" value="P:cell septum assembly"/>
    <property type="evidence" value="ECO:0007669"/>
    <property type="project" value="InterPro"/>
</dbReference>
<dbReference type="GO" id="GO:0032153">
    <property type="term" value="C:cell division site"/>
    <property type="evidence" value="ECO:0007669"/>
    <property type="project" value="UniProtKB-UniRule"/>
</dbReference>
<keyword evidence="4 9" id="KW-0132">Cell division</keyword>
<evidence type="ECO:0000256" key="5">
    <source>
        <dbReference type="ARBA" id="ARBA00022692"/>
    </source>
</evidence>
<comment type="subcellular location">
    <subcellularLocation>
        <location evidence="9">Cell membrane</location>
        <topology evidence="9">Single-pass type II membrane protein</topology>
    </subcellularLocation>
    <subcellularLocation>
        <location evidence="1">Membrane</location>
    </subcellularLocation>
    <text evidence="9">Localizes to the division septum.</text>
</comment>
<dbReference type="GO" id="GO:0005886">
    <property type="term" value="C:plasma membrane"/>
    <property type="evidence" value="ECO:0007669"/>
    <property type="project" value="UniProtKB-SubCell"/>
</dbReference>
<dbReference type="PANTHER" id="PTHR35851:SF1">
    <property type="entry name" value="CELL DIVISION PROTEIN FTSQ"/>
    <property type="match status" value="1"/>
</dbReference>
<comment type="similarity">
    <text evidence="9">Belongs to the FtsQ/DivIB family. FtsQ subfamily.</text>
</comment>
<keyword evidence="2 9" id="KW-1003">Cell membrane</keyword>
<evidence type="ECO:0000256" key="4">
    <source>
        <dbReference type="ARBA" id="ARBA00022618"/>
    </source>
</evidence>
<sequence length="285" mass="31906">MKTKPIRKNRFKKKRAVRRSLLKARAVYTARVLLGVLALVAASGGFIFTYDYFTQSGHFRARRIEVTGQQRLSRQQVMEIAGVGTRSNILAVNLTTTRRRLLAHPWIAEATVSREIPSVLRFHVREEKPLALLEMDDGRHFVINTAGWVFKRADGSDPGGLPRVQGLDHTDLPVPGRPSTKAFKIVMSLFRLAGKTGSAPPFSDIRRIRVDREIGATIYLGENDRMVKLGFGRYPEKLKALEAVMARVGSDSRLARYRVIDLFDINRIVVTLASAGLSGSDHEEV</sequence>
<dbReference type="InterPro" id="IPR005548">
    <property type="entry name" value="Cell_div_FtsQ/DivIB_C"/>
</dbReference>
<dbReference type="GO" id="GO:0043093">
    <property type="term" value="P:FtsZ-dependent cytokinesis"/>
    <property type="evidence" value="ECO:0007669"/>
    <property type="project" value="UniProtKB-UniRule"/>
</dbReference>
<dbReference type="Pfam" id="PF08478">
    <property type="entry name" value="POTRA_1"/>
    <property type="match status" value="1"/>
</dbReference>
<dbReference type="InterPro" id="IPR026579">
    <property type="entry name" value="FtsQ"/>
</dbReference>
<dbReference type="Gene3D" id="3.10.20.310">
    <property type="entry name" value="membrane protein fhac"/>
    <property type="match status" value="1"/>
</dbReference>
<evidence type="ECO:0000256" key="9">
    <source>
        <dbReference type="HAMAP-Rule" id="MF_00911"/>
    </source>
</evidence>
<evidence type="ECO:0000256" key="6">
    <source>
        <dbReference type="ARBA" id="ARBA00022989"/>
    </source>
</evidence>
<evidence type="ECO:0000256" key="3">
    <source>
        <dbReference type="ARBA" id="ARBA00022519"/>
    </source>
</evidence>
<dbReference type="InterPro" id="IPR013685">
    <property type="entry name" value="POTRA_FtsQ_type"/>
</dbReference>
<comment type="function">
    <text evidence="9">Essential cell division protein.</text>
</comment>
<keyword evidence="7 9" id="KW-0472">Membrane</keyword>
<dbReference type="RefSeq" id="WP_155319670.1">
    <property type="nucleotide sequence ID" value="NZ_AP021874.1"/>
</dbReference>